<evidence type="ECO:0000256" key="5">
    <source>
        <dbReference type="ARBA" id="ARBA00022670"/>
    </source>
</evidence>
<dbReference type="Gene3D" id="3.60.20.10">
    <property type="entry name" value="Glutamine Phosphoribosylpyrophosphate, subunit 1, domain 1"/>
    <property type="match status" value="1"/>
</dbReference>
<keyword evidence="4" id="KW-0021">Allosteric enzyme</keyword>
<dbReference type="NCBIfam" id="NF003964">
    <property type="entry name" value="PRK05456.1"/>
    <property type="match status" value="1"/>
</dbReference>
<dbReference type="SUPFAM" id="SSF56235">
    <property type="entry name" value="N-terminal nucleophile aminohydrolases (Ntn hydrolases)"/>
    <property type="match status" value="1"/>
</dbReference>
<dbReference type="InterPro" id="IPR001353">
    <property type="entry name" value="Proteasome_sua/b"/>
</dbReference>
<keyword evidence="9" id="KW-0915">Sodium</keyword>
<dbReference type="InterPro" id="IPR029055">
    <property type="entry name" value="Ntn_hydrolases_N"/>
</dbReference>
<organism evidence="11">
    <name type="scientific">uncultured Thermomicrobiales bacterium</name>
    <dbReference type="NCBI Taxonomy" id="1645740"/>
    <lineage>
        <taxon>Bacteria</taxon>
        <taxon>Pseudomonadati</taxon>
        <taxon>Thermomicrobiota</taxon>
        <taxon>Thermomicrobia</taxon>
        <taxon>Thermomicrobiales</taxon>
        <taxon>environmental samples</taxon>
    </lineage>
</organism>
<name>A0A6J4UPD4_9BACT</name>
<evidence type="ECO:0000256" key="10">
    <source>
        <dbReference type="SAM" id="MobiDB-lite"/>
    </source>
</evidence>
<dbReference type="PROSITE" id="PS51476">
    <property type="entry name" value="PROTEASOME_BETA_2"/>
    <property type="match status" value="1"/>
</dbReference>
<dbReference type="PANTHER" id="PTHR32194:SF0">
    <property type="entry name" value="ATP-DEPENDENT PROTEASE SUBUNIT HSLV"/>
    <property type="match status" value="1"/>
</dbReference>
<accession>A0A6J4UPD4</accession>
<dbReference type="Pfam" id="PF00227">
    <property type="entry name" value="Proteasome"/>
    <property type="match status" value="1"/>
</dbReference>
<keyword evidence="3" id="KW-0963">Cytoplasm</keyword>
<dbReference type="InterPro" id="IPR022281">
    <property type="entry name" value="ATP-dep_Prtase_HsIV_su"/>
</dbReference>
<keyword evidence="7" id="KW-0479">Metal-binding</keyword>
<gene>
    <name evidence="11" type="ORF">AVDCRST_MAG43-1409</name>
</gene>
<evidence type="ECO:0000256" key="4">
    <source>
        <dbReference type="ARBA" id="ARBA00022533"/>
    </source>
</evidence>
<keyword evidence="5 11" id="KW-0645">Protease</keyword>
<evidence type="ECO:0000256" key="9">
    <source>
        <dbReference type="ARBA" id="ARBA00023053"/>
    </source>
</evidence>
<evidence type="ECO:0000256" key="6">
    <source>
        <dbReference type="ARBA" id="ARBA00022698"/>
    </source>
</evidence>
<dbReference type="PANTHER" id="PTHR32194">
    <property type="entry name" value="METALLOPROTEASE TLDD"/>
    <property type="match status" value="1"/>
</dbReference>
<proteinExistence type="inferred from homology"/>
<dbReference type="EC" id="3.4.25.2" evidence="11"/>
<comment type="similarity">
    <text evidence="2">Belongs to the peptidase T1B family. HslV subfamily.</text>
</comment>
<protein>
    <submittedName>
        <fullName evidence="11">ATP-dependent protease subunit HslV</fullName>
        <ecNumber evidence="11">3.4.25.2</ecNumber>
    </submittedName>
</protein>
<sequence length="204" mass="21900">MKQHGYARAHATTIVGVSRNGQIALAGDGQVTIGDVVLKHGARKLRTLYDGQVIAGFAGAVADALTLFAKFETQLQSWDGNLRKASVELTKEWRSDRYLRRLEAQLIVADAESLLVLSGEGDVIEPDDGVVAIGAGAAFATAAAKALVRHTEMTAEDIVREAMIVTAEICIFTNDRITVEVARSDDDEAPDETPLAAPEEELVR</sequence>
<evidence type="ECO:0000256" key="1">
    <source>
        <dbReference type="ARBA" id="ARBA00004496"/>
    </source>
</evidence>
<keyword evidence="8 11" id="KW-0378">Hydrolase</keyword>
<keyword evidence="6" id="KW-0888">Threonine protease</keyword>
<dbReference type="GO" id="GO:0004298">
    <property type="term" value="F:threonine-type endopeptidase activity"/>
    <property type="evidence" value="ECO:0007669"/>
    <property type="project" value="UniProtKB-KW"/>
</dbReference>
<evidence type="ECO:0000256" key="8">
    <source>
        <dbReference type="ARBA" id="ARBA00022801"/>
    </source>
</evidence>
<feature type="region of interest" description="Disordered" evidence="10">
    <location>
        <begin position="182"/>
        <end position="204"/>
    </location>
</feature>
<dbReference type="EMBL" id="CADCWI010000077">
    <property type="protein sequence ID" value="CAA9556078.1"/>
    <property type="molecule type" value="Genomic_DNA"/>
</dbReference>
<dbReference type="NCBIfam" id="TIGR03692">
    <property type="entry name" value="ATP_dep_HslV"/>
    <property type="match status" value="1"/>
</dbReference>
<evidence type="ECO:0000313" key="11">
    <source>
        <dbReference type="EMBL" id="CAA9556078.1"/>
    </source>
</evidence>
<reference evidence="11" key="1">
    <citation type="submission" date="2020-02" db="EMBL/GenBank/DDBJ databases">
        <authorList>
            <person name="Meier V. D."/>
        </authorList>
    </citation>
    <scope>NUCLEOTIDE SEQUENCE</scope>
    <source>
        <strain evidence="11">AVDCRST_MAG43</strain>
    </source>
</reference>
<dbReference type="GO" id="GO:0005839">
    <property type="term" value="C:proteasome core complex"/>
    <property type="evidence" value="ECO:0007669"/>
    <property type="project" value="InterPro"/>
</dbReference>
<evidence type="ECO:0000256" key="3">
    <source>
        <dbReference type="ARBA" id="ARBA00022490"/>
    </source>
</evidence>
<dbReference type="InterPro" id="IPR023333">
    <property type="entry name" value="Proteasome_suB-type"/>
</dbReference>
<dbReference type="AlphaFoldDB" id="A0A6J4UPD4"/>
<comment type="subcellular location">
    <subcellularLocation>
        <location evidence="1">Cytoplasm</location>
    </subcellularLocation>
</comment>
<evidence type="ECO:0000256" key="7">
    <source>
        <dbReference type="ARBA" id="ARBA00022723"/>
    </source>
</evidence>
<dbReference type="GO" id="GO:0051603">
    <property type="term" value="P:proteolysis involved in protein catabolic process"/>
    <property type="evidence" value="ECO:0007669"/>
    <property type="project" value="InterPro"/>
</dbReference>
<dbReference type="GO" id="GO:0046872">
    <property type="term" value="F:metal ion binding"/>
    <property type="evidence" value="ECO:0007669"/>
    <property type="project" value="UniProtKB-KW"/>
</dbReference>
<evidence type="ECO:0000256" key="2">
    <source>
        <dbReference type="ARBA" id="ARBA00006053"/>
    </source>
</evidence>
<dbReference type="GO" id="GO:0009376">
    <property type="term" value="C:HslUV protease complex"/>
    <property type="evidence" value="ECO:0007669"/>
    <property type="project" value="InterPro"/>
</dbReference>